<evidence type="ECO:0000313" key="1">
    <source>
        <dbReference type="EMBL" id="EKG13074.1"/>
    </source>
</evidence>
<dbReference type="InParanoid" id="K2RS78"/>
<dbReference type="Proteomes" id="UP000007129">
    <property type="component" value="Unassembled WGS sequence"/>
</dbReference>
<reference evidence="1 2" key="1">
    <citation type="journal article" date="2012" name="BMC Genomics">
        <title>Tools to kill: Genome of one of the most destructive plant pathogenic fungi Macrophomina phaseolina.</title>
        <authorList>
            <person name="Islam M.S."/>
            <person name="Haque M.S."/>
            <person name="Islam M.M."/>
            <person name="Emdad E.M."/>
            <person name="Halim A."/>
            <person name="Hossen Q.M.M."/>
            <person name="Hossain M.Z."/>
            <person name="Ahmed B."/>
            <person name="Rahim S."/>
            <person name="Rahman M.S."/>
            <person name="Alam M.M."/>
            <person name="Hou S."/>
            <person name="Wan X."/>
            <person name="Saito J.A."/>
            <person name="Alam M."/>
        </authorList>
    </citation>
    <scope>NUCLEOTIDE SEQUENCE [LARGE SCALE GENOMIC DNA]</scope>
    <source>
        <strain evidence="1 2">MS6</strain>
    </source>
</reference>
<dbReference type="EMBL" id="AHHD01000418">
    <property type="protein sequence ID" value="EKG13074.1"/>
    <property type="molecule type" value="Genomic_DNA"/>
</dbReference>
<organism evidence="1 2">
    <name type="scientific">Macrophomina phaseolina (strain MS6)</name>
    <name type="common">Charcoal rot fungus</name>
    <dbReference type="NCBI Taxonomy" id="1126212"/>
    <lineage>
        <taxon>Eukaryota</taxon>
        <taxon>Fungi</taxon>
        <taxon>Dikarya</taxon>
        <taxon>Ascomycota</taxon>
        <taxon>Pezizomycotina</taxon>
        <taxon>Dothideomycetes</taxon>
        <taxon>Dothideomycetes incertae sedis</taxon>
        <taxon>Botryosphaeriales</taxon>
        <taxon>Botryosphaeriaceae</taxon>
        <taxon>Macrophomina</taxon>
    </lineage>
</organism>
<accession>K2RS78</accession>
<protein>
    <submittedName>
        <fullName evidence="1">Uncharacterized protein</fullName>
    </submittedName>
</protein>
<proteinExistence type="predicted"/>
<dbReference type="AlphaFoldDB" id="K2RS78"/>
<dbReference type="VEuPathDB" id="FungiDB:MPH_09809"/>
<sequence>MSRFKEHLTVAMALLAHPETKLRELRKEIREALLQEMQGAQQDGGMQFLTYQQLEDIWTRQAPQRGSYFDRFAKILRLRDPTKSQILQNQLKIISILFWIRFDQWMQYFMKEAVPAEKNRIDSRLPLEEHELEQIVFDFSRDFFHEQFRFLPITIH</sequence>
<name>K2RS78_MACPH</name>
<evidence type="ECO:0000313" key="2">
    <source>
        <dbReference type="Proteomes" id="UP000007129"/>
    </source>
</evidence>
<gene>
    <name evidence="1" type="ORF">MPH_09809</name>
</gene>
<dbReference type="HOGENOM" id="CLU_1686976_0_0_1"/>
<comment type="caution">
    <text evidence="1">The sequence shown here is derived from an EMBL/GenBank/DDBJ whole genome shotgun (WGS) entry which is preliminary data.</text>
</comment>